<dbReference type="Gene3D" id="3.30.9.10">
    <property type="entry name" value="D-Amino Acid Oxidase, subunit A, domain 2"/>
    <property type="match status" value="1"/>
</dbReference>
<reference evidence="3 4" key="1">
    <citation type="submission" date="2018-11" db="EMBL/GenBank/DDBJ databases">
        <title>The Potential of Streptomyces as Biocontrol Agents against the Tomato grey mould, Botrytis cinerea (Gray mold) Frontiers in Microbiology.</title>
        <authorList>
            <person name="Li D."/>
        </authorList>
    </citation>
    <scope>NUCLEOTIDE SEQUENCE [LARGE SCALE GENOMIC DNA]</scope>
    <source>
        <strain evidence="3 4">NEAU-LD23</strain>
    </source>
</reference>
<dbReference type="PROSITE" id="PS51257">
    <property type="entry name" value="PROKAR_LIPOPROTEIN"/>
    <property type="match status" value="1"/>
</dbReference>
<dbReference type="AlphaFoldDB" id="A0A3M8S9A0"/>
<keyword evidence="3" id="KW-0503">Monooxygenase</keyword>
<dbReference type="GO" id="GO:0071949">
    <property type="term" value="F:FAD binding"/>
    <property type="evidence" value="ECO:0007669"/>
    <property type="project" value="InterPro"/>
</dbReference>
<dbReference type="InterPro" id="IPR002938">
    <property type="entry name" value="FAD-bd"/>
</dbReference>
<dbReference type="EMBL" id="RIBZ01000886">
    <property type="protein sequence ID" value="RNF77647.1"/>
    <property type="molecule type" value="Genomic_DNA"/>
</dbReference>
<feature type="region of interest" description="Disordered" evidence="1">
    <location>
        <begin position="374"/>
        <end position="393"/>
    </location>
</feature>
<keyword evidence="4" id="KW-1185">Reference proteome</keyword>
<evidence type="ECO:0000313" key="4">
    <source>
        <dbReference type="Proteomes" id="UP000275401"/>
    </source>
</evidence>
<feature type="domain" description="FAD-binding" evidence="2">
    <location>
        <begin position="2"/>
        <end position="345"/>
    </location>
</feature>
<protein>
    <submittedName>
        <fullName evidence="3">Monooxygenase</fullName>
    </submittedName>
</protein>
<comment type="caution">
    <text evidence="3">The sequence shown here is derived from an EMBL/GenBank/DDBJ whole genome shotgun (WGS) entry which is preliminary data.</text>
</comment>
<dbReference type="GO" id="GO:0004497">
    <property type="term" value="F:monooxygenase activity"/>
    <property type="evidence" value="ECO:0007669"/>
    <property type="project" value="UniProtKB-KW"/>
</dbReference>
<dbReference type="PANTHER" id="PTHR46865:SF2">
    <property type="entry name" value="MONOOXYGENASE"/>
    <property type="match status" value="1"/>
</dbReference>
<dbReference type="Pfam" id="PF01494">
    <property type="entry name" value="FAD_binding_3"/>
    <property type="match status" value="1"/>
</dbReference>
<organism evidence="3 4">
    <name type="scientific">Streptomyces botrytidirepellens</name>
    <dbReference type="NCBI Taxonomy" id="2486417"/>
    <lineage>
        <taxon>Bacteria</taxon>
        <taxon>Bacillati</taxon>
        <taxon>Actinomycetota</taxon>
        <taxon>Actinomycetes</taxon>
        <taxon>Kitasatosporales</taxon>
        <taxon>Streptomycetaceae</taxon>
        <taxon>Streptomyces</taxon>
    </lineage>
</organism>
<dbReference type="PRINTS" id="PR00420">
    <property type="entry name" value="RNGMNOXGNASE"/>
</dbReference>
<evidence type="ECO:0000256" key="1">
    <source>
        <dbReference type="SAM" id="MobiDB-lite"/>
    </source>
</evidence>
<keyword evidence="3" id="KW-0560">Oxidoreductase</keyword>
<dbReference type="InterPro" id="IPR051704">
    <property type="entry name" value="FAD_aromatic-hydroxylase"/>
</dbReference>
<feature type="compositionally biased region" description="Basic and acidic residues" evidence="1">
    <location>
        <begin position="384"/>
        <end position="393"/>
    </location>
</feature>
<dbReference type="SUPFAM" id="SSF51905">
    <property type="entry name" value="FAD/NAD(P)-binding domain"/>
    <property type="match status" value="1"/>
</dbReference>
<sequence length="393" mass="42547">MKILVSGAGIAGLACARELGTRGHDVTVVEYARHLRLTGTPIDVRGDAIGTADRMGLLAKIQKQRIRMSELTQFVDSDGEPVARIPMAEISDSDDDIELLREDLVRILADALPDTATIRFGDSIEALTDGDSDGGNGGGNDGGGVDVRFASGRTGRYDLVLGADGQHSAVRRLVFGPEEDYLRHLGVYLALADHPGEARSEGANSIYNVPSRMAGIFRYKGKAVAVFQFRSEPIDYDHHDLDAQKKILIEAFAGHRSWRIPELLDAARADPGFFLTSASQIHMPSWHRGRVVLVGDAGYSPAFLSGRGTSLALTGARFLAEELQRCGHDHAAAFARYEARQRPYVTFAQDRVHSGRDRMLPTTWAAIAARNKALQAPGTAPGPDPRRAGENAQ</sequence>
<dbReference type="PANTHER" id="PTHR46865">
    <property type="entry name" value="OXIDOREDUCTASE-RELATED"/>
    <property type="match status" value="1"/>
</dbReference>
<evidence type="ECO:0000313" key="3">
    <source>
        <dbReference type="EMBL" id="RNF77647.1"/>
    </source>
</evidence>
<evidence type="ECO:0000259" key="2">
    <source>
        <dbReference type="Pfam" id="PF01494"/>
    </source>
</evidence>
<dbReference type="Proteomes" id="UP000275401">
    <property type="component" value="Unassembled WGS sequence"/>
</dbReference>
<accession>A0A3M8S9A0</accession>
<gene>
    <name evidence="3" type="ORF">EEJ42_49805</name>
</gene>
<dbReference type="Gene3D" id="3.50.50.60">
    <property type="entry name" value="FAD/NAD(P)-binding domain"/>
    <property type="match status" value="1"/>
</dbReference>
<name>A0A3M8S9A0_9ACTN</name>
<dbReference type="RefSeq" id="WP_123108752.1">
    <property type="nucleotide sequence ID" value="NZ_RIBZ01000886.1"/>
</dbReference>
<dbReference type="InterPro" id="IPR036188">
    <property type="entry name" value="FAD/NAD-bd_sf"/>
</dbReference>
<proteinExistence type="predicted"/>